<dbReference type="PRINTS" id="PR00081">
    <property type="entry name" value="GDHRDH"/>
</dbReference>
<evidence type="ECO:0000313" key="4">
    <source>
        <dbReference type="Proteomes" id="UP000076761"/>
    </source>
</evidence>
<keyword evidence="4" id="KW-1185">Reference proteome</keyword>
<dbReference type="OrthoDB" id="191139at2759"/>
<evidence type="ECO:0000313" key="3">
    <source>
        <dbReference type="EMBL" id="KZT20109.1"/>
    </source>
</evidence>
<dbReference type="Gene3D" id="3.40.50.720">
    <property type="entry name" value="NAD(P)-binding Rossmann-like Domain"/>
    <property type="match status" value="1"/>
</dbReference>
<reference evidence="3 4" key="1">
    <citation type="journal article" date="2016" name="Mol. Biol. Evol.">
        <title>Comparative Genomics of Early-Diverging Mushroom-Forming Fungi Provides Insights into the Origins of Lignocellulose Decay Capabilities.</title>
        <authorList>
            <person name="Nagy L.G."/>
            <person name="Riley R."/>
            <person name="Tritt A."/>
            <person name="Adam C."/>
            <person name="Daum C."/>
            <person name="Floudas D."/>
            <person name="Sun H."/>
            <person name="Yadav J.S."/>
            <person name="Pangilinan J."/>
            <person name="Larsson K.H."/>
            <person name="Matsuura K."/>
            <person name="Barry K."/>
            <person name="Labutti K."/>
            <person name="Kuo R."/>
            <person name="Ohm R.A."/>
            <person name="Bhattacharya S.S."/>
            <person name="Shirouzu T."/>
            <person name="Yoshinaga Y."/>
            <person name="Martin F.M."/>
            <person name="Grigoriev I.V."/>
            <person name="Hibbett D.S."/>
        </authorList>
    </citation>
    <scope>NUCLEOTIDE SEQUENCE [LARGE SCALE GENOMIC DNA]</scope>
    <source>
        <strain evidence="3 4">HHB14362 ss-1</strain>
    </source>
</reference>
<dbReference type="PANTHER" id="PTHR24320">
    <property type="entry name" value="RETINOL DEHYDROGENASE"/>
    <property type="match status" value="1"/>
</dbReference>
<dbReference type="GO" id="GO:0016491">
    <property type="term" value="F:oxidoreductase activity"/>
    <property type="evidence" value="ECO:0007669"/>
    <property type="project" value="UniProtKB-KW"/>
</dbReference>
<dbReference type="InterPro" id="IPR036291">
    <property type="entry name" value="NAD(P)-bd_dom_sf"/>
</dbReference>
<dbReference type="AlphaFoldDB" id="A0A165NU25"/>
<name>A0A165NU25_9AGAM</name>
<proteinExistence type="inferred from homology"/>
<dbReference type="InParanoid" id="A0A165NU25"/>
<dbReference type="SUPFAM" id="SSF51735">
    <property type="entry name" value="NAD(P)-binding Rossmann-fold domains"/>
    <property type="match status" value="1"/>
</dbReference>
<comment type="similarity">
    <text evidence="1">Belongs to the short-chain dehydrogenases/reductases (SDR) family.</text>
</comment>
<protein>
    <submittedName>
        <fullName evidence="3">Oxidoreductase</fullName>
    </submittedName>
</protein>
<dbReference type="PANTHER" id="PTHR24320:SF154">
    <property type="entry name" value="OXIDOREDUCTASE, SHORT-CHAIN DEHYDROGENASE_REDUCTASE FAMILY (AFU_ORTHOLOGUE AFUA_2G04560)"/>
    <property type="match status" value="1"/>
</dbReference>
<dbReference type="InterPro" id="IPR002347">
    <property type="entry name" value="SDR_fam"/>
</dbReference>
<evidence type="ECO:0000256" key="2">
    <source>
        <dbReference type="ARBA" id="ARBA00023002"/>
    </source>
</evidence>
<keyword evidence="2" id="KW-0560">Oxidoreductase</keyword>
<dbReference type="Proteomes" id="UP000076761">
    <property type="component" value="Unassembled WGS sequence"/>
</dbReference>
<dbReference type="Pfam" id="PF00106">
    <property type="entry name" value="adh_short"/>
    <property type="match status" value="1"/>
</dbReference>
<sequence length="337" mass="37385">MKGVPFNPDKDIPDLSGKVIFVTGGTSGIGKGSVLSFAKHKPAHIYFTGRNSKSATEVINEVTALAPDVQTTFLECDFASLASASKAIKRFTSERLDILVCNAGIISEKPALTKDGYEIDFGTNHLGHALIIKLLLPTLLRTAEYHDADVRIVILSSQGFRLHPKSGIVFKELQTTQEDYIHWVRYGQSKLANILYAAELARRYPQITTVSLHPGVAGTNMVANMSTANRWLIYVTSLGRLLTPEQGAYNSLWAATSDKGKIVNGEYYEPVGKRGTHDKQSNDAKLAEELWEYTETQLSAYWYVLQCFEGIVVIDSTSKEHRLRTYMSYPHTSCSIN</sequence>
<dbReference type="STRING" id="1314782.A0A165NU25"/>
<evidence type="ECO:0000256" key="1">
    <source>
        <dbReference type="ARBA" id="ARBA00006484"/>
    </source>
</evidence>
<dbReference type="EMBL" id="KV425626">
    <property type="protein sequence ID" value="KZT20109.1"/>
    <property type="molecule type" value="Genomic_DNA"/>
</dbReference>
<gene>
    <name evidence="3" type="ORF">NEOLEDRAFT_1076420</name>
</gene>
<organism evidence="3 4">
    <name type="scientific">Neolentinus lepideus HHB14362 ss-1</name>
    <dbReference type="NCBI Taxonomy" id="1314782"/>
    <lineage>
        <taxon>Eukaryota</taxon>
        <taxon>Fungi</taxon>
        <taxon>Dikarya</taxon>
        <taxon>Basidiomycota</taxon>
        <taxon>Agaricomycotina</taxon>
        <taxon>Agaricomycetes</taxon>
        <taxon>Gloeophyllales</taxon>
        <taxon>Gloeophyllaceae</taxon>
        <taxon>Neolentinus</taxon>
    </lineage>
</organism>
<accession>A0A165NU25</accession>